<evidence type="ECO:0000313" key="8">
    <source>
        <dbReference type="EMBL" id="RKP02277.1"/>
    </source>
</evidence>
<dbReference type="AlphaFoldDB" id="A0A4P9WX43"/>
<dbReference type="STRING" id="1555241.A0A4P9WX43"/>
<keyword evidence="10" id="KW-1185">Reference proteome</keyword>
<dbReference type="EMBL" id="ML009125">
    <property type="protein sequence ID" value="RKO98031.1"/>
    <property type="molecule type" value="Genomic_DNA"/>
</dbReference>
<dbReference type="InterPro" id="IPR013087">
    <property type="entry name" value="Znf_C2H2_type"/>
</dbReference>
<dbReference type="SMART" id="SM00355">
    <property type="entry name" value="ZnF_C2H2"/>
    <property type="match status" value="1"/>
</dbReference>
<dbReference type="GO" id="GO:0000978">
    <property type="term" value="F:RNA polymerase II cis-regulatory region sequence-specific DNA binding"/>
    <property type="evidence" value="ECO:0007669"/>
    <property type="project" value="TreeGrafter"/>
</dbReference>
<proteinExistence type="predicted"/>
<evidence type="ECO:0000256" key="1">
    <source>
        <dbReference type="ARBA" id="ARBA00022723"/>
    </source>
</evidence>
<dbReference type="InterPro" id="IPR036236">
    <property type="entry name" value="Znf_C2H2_sf"/>
</dbReference>
<evidence type="ECO:0000259" key="6">
    <source>
        <dbReference type="PROSITE" id="PS50157"/>
    </source>
</evidence>
<keyword evidence="3 5" id="KW-0863">Zinc-finger</keyword>
<reference evidence="8" key="2">
    <citation type="submission" date="2018-04" db="EMBL/GenBank/DDBJ databases">
        <title>Leveraging single-cell genomics to expand the Fungal Tree of Life.</title>
        <authorList>
            <consortium name="DOE Joint Genome Institute"/>
            <person name="Ahrendt S.R."/>
            <person name="Quandt C.A."/>
            <person name="Ciobanu D."/>
            <person name="Clum A."/>
            <person name="Salamov A."/>
            <person name="Andreopoulos B."/>
            <person name="Cheng J.-F."/>
            <person name="Woyke T."/>
            <person name="Pelin A."/>
            <person name="Henrissat B."/>
            <person name="Benny G.L."/>
            <person name="Smith M.E."/>
            <person name="James T.Y."/>
            <person name="Grigoriev I.V."/>
        </authorList>
    </citation>
    <scope>NUCLEOTIDE SEQUENCE</scope>
    <source>
        <strain evidence="8">ATCC 52028</strain>
    </source>
</reference>
<reference evidence="7" key="3">
    <citation type="submission" date="2018-08" db="EMBL/GenBank/DDBJ databases">
        <title>Leveraging single-cell genomics to expand the Fungal Tree of Life.</title>
        <authorList>
            <consortium name="DOE Joint Genome Institute"/>
            <person name="Ahrendt S.R."/>
            <person name="Quandt C.A."/>
            <person name="Ciobanu D."/>
            <person name="Clum A."/>
            <person name="Salamov A."/>
            <person name="Andreopoulos B."/>
            <person name="Cheng J.-F."/>
            <person name="Woyke T."/>
            <person name="Pelin A."/>
            <person name="Henrissat B."/>
            <person name="Reynolds N."/>
            <person name="Benny G.L."/>
            <person name="Smith M.E."/>
            <person name="James T.Y."/>
            <person name="Grigoriev I.V."/>
        </authorList>
    </citation>
    <scope>NUCLEOTIDE SEQUENCE</scope>
    <source>
        <strain evidence="7">ATCC 52028</strain>
    </source>
</reference>
<feature type="non-terminal residue" evidence="7">
    <location>
        <position position="1"/>
    </location>
</feature>
<dbReference type="PANTHER" id="PTHR14003:SF19">
    <property type="entry name" value="YY2 TRANSCRIPTION FACTOR"/>
    <property type="match status" value="1"/>
</dbReference>
<feature type="domain" description="C2H2-type" evidence="6">
    <location>
        <begin position="31"/>
        <end position="60"/>
    </location>
</feature>
<dbReference type="GO" id="GO:0031519">
    <property type="term" value="C:PcG protein complex"/>
    <property type="evidence" value="ECO:0007669"/>
    <property type="project" value="TreeGrafter"/>
</dbReference>
<feature type="domain" description="C2H2-type" evidence="6">
    <location>
        <begin position="3"/>
        <end position="30"/>
    </location>
</feature>
<evidence type="ECO:0000256" key="5">
    <source>
        <dbReference type="PROSITE-ProRule" id="PRU00042"/>
    </source>
</evidence>
<keyword evidence="2" id="KW-0677">Repeat</keyword>
<dbReference type="PROSITE" id="PS00028">
    <property type="entry name" value="ZINC_FINGER_C2H2_1"/>
    <property type="match status" value="1"/>
</dbReference>
<gene>
    <name evidence="7" type="ORF">CAUPRSCDRAFT_679</name>
    <name evidence="8" type="ORF">CXG81DRAFT_7761</name>
</gene>
<dbReference type="GO" id="GO:0008270">
    <property type="term" value="F:zinc ion binding"/>
    <property type="evidence" value="ECO:0007669"/>
    <property type="project" value="UniProtKB-KW"/>
</dbReference>
<dbReference type="GO" id="GO:0000981">
    <property type="term" value="F:DNA-binding transcription factor activity, RNA polymerase II-specific"/>
    <property type="evidence" value="ECO:0007669"/>
    <property type="project" value="TreeGrafter"/>
</dbReference>
<dbReference type="PANTHER" id="PTHR14003">
    <property type="entry name" value="TRANSCRIPTIONAL REPRESSOR PROTEIN YY"/>
    <property type="match status" value="1"/>
</dbReference>
<feature type="non-terminal residue" evidence="7">
    <location>
        <position position="60"/>
    </location>
</feature>
<dbReference type="EMBL" id="ML014147">
    <property type="protein sequence ID" value="RKP02277.1"/>
    <property type="molecule type" value="Genomic_DNA"/>
</dbReference>
<dbReference type="GO" id="GO:0005667">
    <property type="term" value="C:transcription regulator complex"/>
    <property type="evidence" value="ECO:0007669"/>
    <property type="project" value="TreeGrafter"/>
</dbReference>
<dbReference type="SUPFAM" id="SSF57667">
    <property type="entry name" value="beta-beta-alpha zinc fingers"/>
    <property type="match status" value="1"/>
</dbReference>
<dbReference type="Proteomes" id="UP000268535">
    <property type="component" value="Unassembled WGS sequence"/>
</dbReference>
<reference evidence="9 10" key="1">
    <citation type="journal article" date="2018" name="Nat. Microbiol.">
        <title>Leveraging single-cell genomics to expand the fungal tree of life.</title>
        <authorList>
            <person name="Ahrendt S.R."/>
            <person name="Quandt C.A."/>
            <person name="Ciobanu D."/>
            <person name="Clum A."/>
            <person name="Salamov A."/>
            <person name="Andreopoulos B."/>
            <person name="Cheng J.F."/>
            <person name="Woyke T."/>
            <person name="Pelin A."/>
            <person name="Henrissat B."/>
            <person name="Reynolds N.K."/>
            <person name="Benny G.L."/>
            <person name="Smith M.E."/>
            <person name="James T.Y."/>
            <person name="Grigoriev I.V."/>
        </authorList>
    </citation>
    <scope>NUCLEOTIDE SEQUENCE [LARGE SCALE GENOMIC DNA]</scope>
    <source>
        <strain evidence="9 10">ATCC 52028</strain>
    </source>
</reference>
<name>A0A4P9WX43_9FUNG</name>
<keyword evidence="4" id="KW-0862">Zinc</keyword>
<dbReference type="OrthoDB" id="6077919at2759"/>
<dbReference type="FunFam" id="3.30.160.60:FF:000925">
    <property type="entry name" value="Zinc finger protein 668"/>
    <property type="match status" value="1"/>
</dbReference>
<evidence type="ECO:0000313" key="7">
    <source>
        <dbReference type="EMBL" id="RKO98031.1"/>
    </source>
</evidence>
<keyword evidence="1" id="KW-0479">Metal-binding</keyword>
<dbReference type="GO" id="GO:0000785">
    <property type="term" value="C:chromatin"/>
    <property type="evidence" value="ECO:0007669"/>
    <property type="project" value="TreeGrafter"/>
</dbReference>
<dbReference type="Proteomes" id="UP000274922">
    <property type="component" value="Unassembled WGS sequence"/>
</dbReference>
<evidence type="ECO:0000256" key="2">
    <source>
        <dbReference type="ARBA" id="ARBA00022737"/>
    </source>
</evidence>
<sequence length="60" mass="6686">RRYPCPQCPKRFTRPSSLQSHLYVHTGEKPFVCTARGPGAGGCGRAFSVLSNLRRHARIC</sequence>
<dbReference type="Gene3D" id="3.30.160.60">
    <property type="entry name" value="Classic Zinc Finger"/>
    <property type="match status" value="2"/>
</dbReference>
<dbReference type="Pfam" id="PF00096">
    <property type="entry name" value="zf-C2H2"/>
    <property type="match status" value="2"/>
</dbReference>
<evidence type="ECO:0000313" key="10">
    <source>
        <dbReference type="Proteomes" id="UP000274922"/>
    </source>
</evidence>
<organism evidence="7 9">
    <name type="scientific">Caulochytrium protostelioides</name>
    <dbReference type="NCBI Taxonomy" id="1555241"/>
    <lineage>
        <taxon>Eukaryota</taxon>
        <taxon>Fungi</taxon>
        <taxon>Fungi incertae sedis</taxon>
        <taxon>Chytridiomycota</taxon>
        <taxon>Chytridiomycota incertae sedis</taxon>
        <taxon>Chytridiomycetes</taxon>
        <taxon>Caulochytriales</taxon>
        <taxon>Caulochytriaceae</taxon>
        <taxon>Caulochytrium</taxon>
    </lineage>
</organism>
<protein>
    <recommendedName>
        <fullName evidence="6">C2H2-type domain-containing protein</fullName>
    </recommendedName>
</protein>
<evidence type="ECO:0000256" key="4">
    <source>
        <dbReference type="ARBA" id="ARBA00022833"/>
    </source>
</evidence>
<evidence type="ECO:0000313" key="9">
    <source>
        <dbReference type="Proteomes" id="UP000268535"/>
    </source>
</evidence>
<evidence type="ECO:0000256" key="3">
    <source>
        <dbReference type="ARBA" id="ARBA00022771"/>
    </source>
</evidence>
<dbReference type="PROSITE" id="PS50157">
    <property type="entry name" value="ZINC_FINGER_C2H2_2"/>
    <property type="match status" value="2"/>
</dbReference>
<accession>A0A4P9WX43</accession>